<evidence type="ECO:0000256" key="11">
    <source>
        <dbReference type="ARBA" id="ARBA00022777"/>
    </source>
</evidence>
<accession>A0A370R455</accession>
<evidence type="ECO:0000256" key="6">
    <source>
        <dbReference type="ARBA" id="ARBA00022519"/>
    </source>
</evidence>
<evidence type="ECO:0000256" key="15">
    <source>
        <dbReference type="ARBA" id="ARBA00023136"/>
    </source>
</evidence>
<keyword evidence="15 16" id="KW-0472">Membrane</keyword>
<dbReference type="EMBL" id="QRAP01000001">
    <property type="protein sequence ID" value="RDK97203.1"/>
    <property type="molecule type" value="Genomic_DNA"/>
</dbReference>
<keyword evidence="13 16" id="KW-1133">Transmembrane helix</keyword>
<evidence type="ECO:0000256" key="12">
    <source>
        <dbReference type="ARBA" id="ARBA00022840"/>
    </source>
</evidence>
<evidence type="ECO:0000313" key="19">
    <source>
        <dbReference type="Proteomes" id="UP000254848"/>
    </source>
</evidence>
<dbReference type="Gene3D" id="1.10.287.130">
    <property type="match status" value="1"/>
</dbReference>
<dbReference type="SUPFAM" id="SSF55874">
    <property type="entry name" value="ATPase domain of HSP90 chaperone/DNA topoisomerase II/histidine kinase"/>
    <property type="match status" value="1"/>
</dbReference>
<dbReference type="InterPro" id="IPR036097">
    <property type="entry name" value="HisK_dim/P_sf"/>
</dbReference>
<dbReference type="Gene3D" id="1.20.5.1040">
    <property type="entry name" value="Sensor protein qsec"/>
    <property type="match status" value="2"/>
</dbReference>
<evidence type="ECO:0000256" key="10">
    <source>
        <dbReference type="ARBA" id="ARBA00022741"/>
    </source>
</evidence>
<dbReference type="PROSITE" id="PS50109">
    <property type="entry name" value="HIS_KIN"/>
    <property type="match status" value="1"/>
</dbReference>
<evidence type="ECO:0000256" key="7">
    <source>
        <dbReference type="ARBA" id="ARBA00022553"/>
    </source>
</evidence>
<keyword evidence="6" id="KW-0997">Cell inner membrane</keyword>
<dbReference type="Gene3D" id="3.30.565.10">
    <property type="entry name" value="Histidine kinase-like ATPase, C-terminal domain"/>
    <property type="match status" value="1"/>
</dbReference>
<dbReference type="NCBIfam" id="NF007664">
    <property type="entry name" value="PRK10337.1"/>
    <property type="match status" value="1"/>
</dbReference>
<evidence type="ECO:0000313" key="18">
    <source>
        <dbReference type="EMBL" id="RDK97203.1"/>
    </source>
</evidence>
<evidence type="ECO:0000259" key="17">
    <source>
        <dbReference type="PROSITE" id="PS50109"/>
    </source>
</evidence>
<dbReference type="SMART" id="SM00387">
    <property type="entry name" value="HATPase_c"/>
    <property type="match status" value="1"/>
</dbReference>
<gene>
    <name evidence="18" type="ORF">C8D90_101648</name>
</gene>
<organism evidence="18 19">
    <name type="scientific">Enterobacillus tribolii</name>
    <dbReference type="NCBI Taxonomy" id="1487935"/>
    <lineage>
        <taxon>Bacteria</taxon>
        <taxon>Pseudomonadati</taxon>
        <taxon>Pseudomonadota</taxon>
        <taxon>Gammaproteobacteria</taxon>
        <taxon>Enterobacterales</taxon>
        <taxon>Hafniaceae</taxon>
        <taxon>Enterobacillus</taxon>
    </lineage>
</organism>
<keyword evidence="19" id="KW-1185">Reference proteome</keyword>
<dbReference type="RefSeq" id="WP_115456944.1">
    <property type="nucleotide sequence ID" value="NZ_QRAP01000001.1"/>
</dbReference>
<keyword evidence="14" id="KW-0902">Two-component regulatory system</keyword>
<dbReference type="PANTHER" id="PTHR45436:SF14">
    <property type="entry name" value="SENSOR PROTEIN QSEC"/>
    <property type="match status" value="1"/>
</dbReference>
<dbReference type="GO" id="GO:0005524">
    <property type="term" value="F:ATP binding"/>
    <property type="evidence" value="ECO:0007669"/>
    <property type="project" value="UniProtKB-KW"/>
</dbReference>
<dbReference type="SUPFAM" id="SSF47384">
    <property type="entry name" value="Homodimeric domain of signal transducing histidine kinase"/>
    <property type="match status" value="1"/>
</dbReference>
<reference evidence="18 19" key="1">
    <citation type="submission" date="2018-07" db="EMBL/GenBank/DDBJ databases">
        <title>Genomic Encyclopedia of Type Strains, Phase IV (KMG-IV): sequencing the most valuable type-strain genomes for metagenomic binning, comparative biology and taxonomic classification.</title>
        <authorList>
            <person name="Goeker M."/>
        </authorList>
    </citation>
    <scope>NUCLEOTIDE SEQUENCE [LARGE SCALE GENOMIC DNA]</scope>
    <source>
        <strain evidence="18 19">DSM 103736</strain>
    </source>
</reference>
<evidence type="ECO:0000256" key="14">
    <source>
        <dbReference type="ARBA" id="ARBA00023012"/>
    </source>
</evidence>
<dbReference type="InterPro" id="IPR003594">
    <property type="entry name" value="HATPase_dom"/>
</dbReference>
<evidence type="ECO:0000256" key="16">
    <source>
        <dbReference type="SAM" id="Phobius"/>
    </source>
</evidence>
<evidence type="ECO:0000256" key="1">
    <source>
        <dbReference type="ARBA" id="ARBA00000085"/>
    </source>
</evidence>
<evidence type="ECO:0000256" key="5">
    <source>
        <dbReference type="ARBA" id="ARBA00022475"/>
    </source>
</evidence>
<proteinExistence type="predicted"/>
<evidence type="ECO:0000256" key="9">
    <source>
        <dbReference type="ARBA" id="ARBA00022692"/>
    </source>
</evidence>
<protein>
    <recommendedName>
        <fullName evidence="4">Sensor protein QseC</fullName>
        <ecNumber evidence="3">2.7.13.3</ecNumber>
    </recommendedName>
</protein>
<keyword evidence="9 16" id="KW-0812">Transmembrane</keyword>
<dbReference type="SMART" id="SM00388">
    <property type="entry name" value="HisKA"/>
    <property type="match status" value="1"/>
</dbReference>
<name>A0A370R455_9GAMM</name>
<evidence type="ECO:0000256" key="4">
    <source>
        <dbReference type="ARBA" id="ARBA00017234"/>
    </source>
</evidence>
<evidence type="ECO:0000256" key="8">
    <source>
        <dbReference type="ARBA" id="ARBA00022679"/>
    </source>
</evidence>
<dbReference type="InterPro" id="IPR050428">
    <property type="entry name" value="TCS_sensor_his_kinase"/>
</dbReference>
<dbReference type="InterPro" id="IPR036890">
    <property type="entry name" value="HATPase_C_sf"/>
</dbReference>
<dbReference type="InterPro" id="IPR059132">
    <property type="entry name" value="QseC"/>
</dbReference>
<dbReference type="InterPro" id="IPR005467">
    <property type="entry name" value="His_kinase_dom"/>
</dbReference>
<dbReference type="EC" id="2.7.13.3" evidence="3"/>
<dbReference type="AlphaFoldDB" id="A0A370R455"/>
<feature type="domain" description="Histidine kinase" evidence="17">
    <location>
        <begin position="242"/>
        <end position="448"/>
    </location>
</feature>
<dbReference type="GO" id="GO:0005886">
    <property type="term" value="C:plasma membrane"/>
    <property type="evidence" value="ECO:0007669"/>
    <property type="project" value="TreeGrafter"/>
</dbReference>
<dbReference type="InterPro" id="IPR013727">
    <property type="entry name" value="2CSK_N"/>
</dbReference>
<dbReference type="FunFam" id="1.10.287.130:FF:000035">
    <property type="entry name" value="Two-component sensor histidine kinase"/>
    <property type="match status" value="1"/>
</dbReference>
<dbReference type="InterPro" id="IPR004358">
    <property type="entry name" value="Sig_transdc_His_kin-like_C"/>
</dbReference>
<keyword evidence="11 18" id="KW-0418">Kinase</keyword>
<dbReference type="OrthoDB" id="9809766at2"/>
<dbReference type="Pfam" id="PF08521">
    <property type="entry name" value="2CSK_N"/>
    <property type="match status" value="1"/>
</dbReference>
<keyword evidence="12" id="KW-0067">ATP-binding</keyword>
<sequence length="448" mass="49720">MIRSSLRARLIVSFGLLALLTWCVASVLAWDQTRSHINELFDTQQMVFAKRLSVIDPGHLRGEGQLRETKKTVRKFRGEQDDDALAFAIFTRNGDMVLNDGDNGRDFIFNYQHDGFVDALIDDSNDPWRIVWLASADGEHVIAVGQEWEYRDDMAFAIVSTQLLPWLIALPILLVLMIVLIGRALSPLRRIAGRLQARRPDETETLETDNLPSEVLPLLNALNGLFIRTGAMLERERRFTSDAAHELRSPLAALKVQAEVVQLSGDDEHVRLHALKNLTIGIDRASRVVDQLLVLSRLDNRLALDDAETVQWDALLQSTIADIYPYAAQAGVEIALKREGEPAPLRGNSVLLSVMIRNLLDNAIRYGQAGGKTDVVLTVRGFRVEDDGPGVDAEALARIGERFYRPPGQEKTGSGLGLSIVQRIADLHGLQVTFGNRPQGGFRAEVNG</sequence>
<evidence type="ECO:0000256" key="3">
    <source>
        <dbReference type="ARBA" id="ARBA00012438"/>
    </source>
</evidence>
<comment type="subcellular location">
    <subcellularLocation>
        <location evidence="2">Cell inner membrane</location>
        <topology evidence="2">Multi-pass membrane protein</topology>
    </subcellularLocation>
</comment>
<dbReference type="Proteomes" id="UP000254848">
    <property type="component" value="Unassembled WGS sequence"/>
</dbReference>
<comment type="caution">
    <text evidence="18">The sequence shown here is derived from an EMBL/GenBank/DDBJ whole genome shotgun (WGS) entry which is preliminary data.</text>
</comment>
<evidence type="ECO:0000256" key="2">
    <source>
        <dbReference type="ARBA" id="ARBA00004429"/>
    </source>
</evidence>
<evidence type="ECO:0000256" key="13">
    <source>
        <dbReference type="ARBA" id="ARBA00022989"/>
    </source>
</evidence>
<dbReference type="Pfam" id="PF02518">
    <property type="entry name" value="HATPase_c"/>
    <property type="match status" value="1"/>
</dbReference>
<keyword evidence="7" id="KW-0597">Phosphoprotein</keyword>
<comment type="catalytic activity">
    <reaction evidence="1">
        <text>ATP + protein L-histidine = ADP + protein N-phospho-L-histidine.</text>
        <dbReference type="EC" id="2.7.13.3"/>
    </reaction>
</comment>
<dbReference type="CDD" id="cd00082">
    <property type="entry name" value="HisKA"/>
    <property type="match status" value="1"/>
</dbReference>
<dbReference type="PANTHER" id="PTHR45436">
    <property type="entry name" value="SENSOR HISTIDINE KINASE YKOH"/>
    <property type="match status" value="1"/>
</dbReference>
<dbReference type="GO" id="GO:0000155">
    <property type="term" value="F:phosphorelay sensor kinase activity"/>
    <property type="evidence" value="ECO:0007669"/>
    <property type="project" value="InterPro"/>
</dbReference>
<dbReference type="Pfam" id="PF00512">
    <property type="entry name" value="HisKA"/>
    <property type="match status" value="1"/>
</dbReference>
<dbReference type="PRINTS" id="PR00344">
    <property type="entry name" value="BCTRLSENSOR"/>
</dbReference>
<keyword evidence="5" id="KW-1003">Cell membrane</keyword>
<keyword evidence="10" id="KW-0547">Nucleotide-binding</keyword>
<dbReference type="InterPro" id="IPR003661">
    <property type="entry name" value="HisK_dim/P_dom"/>
</dbReference>
<keyword evidence="8" id="KW-0808">Transferase</keyword>
<feature type="transmembrane region" description="Helical" evidence="16">
    <location>
        <begin position="163"/>
        <end position="185"/>
    </location>
</feature>